<dbReference type="NCBIfam" id="TIGR02532">
    <property type="entry name" value="IV_pilin_GFxxxE"/>
    <property type="match status" value="1"/>
</dbReference>
<sequence length="159" mass="16882">MHIERIVARTNAAGRSAGGRPRAGFTLVELAIALAVAALIAAFAVPSYRRQIARGHRLGAVTALYRAAHELAARSHFEPPGRELWLGNVPEQGAPVYRLAVRAAPDDGGYVLSATPVGQGPMHDDRCGTYLLSADGARRNRSPGATGTGEVRDGCWTMR</sequence>
<dbReference type="InterPro" id="IPR045584">
    <property type="entry name" value="Pilin-like"/>
</dbReference>
<name>A0AAP9Y550_BURGL</name>
<evidence type="ECO:0000313" key="3">
    <source>
        <dbReference type="EMBL" id="USS46731.1"/>
    </source>
</evidence>
<dbReference type="Proteomes" id="UP001056386">
    <property type="component" value="Chromosome 1"/>
</dbReference>
<keyword evidence="1" id="KW-1133">Transmembrane helix</keyword>
<dbReference type="Pfam" id="PF16732">
    <property type="entry name" value="ComP_DUS"/>
    <property type="match status" value="1"/>
</dbReference>
<accession>A0AAP9Y550</accession>
<feature type="transmembrane region" description="Helical" evidence="1">
    <location>
        <begin position="30"/>
        <end position="48"/>
    </location>
</feature>
<dbReference type="EMBL" id="CP065601">
    <property type="protein sequence ID" value="QPQ94368.1"/>
    <property type="molecule type" value="Genomic_DNA"/>
</dbReference>
<keyword evidence="5" id="KW-1185">Reference proteome</keyword>
<dbReference type="Pfam" id="PF07963">
    <property type="entry name" value="N_methyl"/>
    <property type="match status" value="1"/>
</dbReference>
<dbReference type="Proteomes" id="UP000594892">
    <property type="component" value="Chromosome 2"/>
</dbReference>
<dbReference type="GO" id="GO:0043683">
    <property type="term" value="P:type IV pilus assembly"/>
    <property type="evidence" value="ECO:0007669"/>
    <property type="project" value="InterPro"/>
</dbReference>
<dbReference type="InterPro" id="IPR031982">
    <property type="entry name" value="PilE-like"/>
</dbReference>
<dbReference type="InterPro" id="IPR012902">
    <property type="entry name" value="N_methyl_site"/>
</dbReference>
<keyword evidence="1" id="KW-0812">Transmembrane</keyword>
<gene>
    <name evidence="2" type="ORF">I6H06_19660</name>
    <name evidence="3" type="ORF">NFI99_17660</name>
</gene>
<reference evidence="2 4" key="1">
    <citation type="submission" date="2020-12" db="EMBL/GenBank/DDBJ databases">
        <title>FDA dAtabase for Regulatory Grade micrObial Sequences (FDA-ARGOS): Supporting development and validation of Infectious Disease Dx tests.</title>
        <authorList>
            <person name="Minogue T."/>
            <person name="Wolcott M."/>
            <person name="Wasieloski L."/>
            <person name="Aguilar W."/>
            <person name="Moore D."/>
            <person name="Jaissle J."/>
            <person name="Tallon L."/>
            <person name="Sadzewicz L."/>
            <person name="Zhao X."/>
            <person name="Boylan J."/>
            <person name="Ott S."/>
            <person name="Bowen H."/>
            <person name="Vavikolanu K."/>
            <person name="Mehta A."/>
            <person name="Aluvathingal J."/>
            <person name="Nadendla S."/>
            <person name="Yan Y."/>
            <person name="Sichtig H."/>
        </authorList>
    </citation>
    <scope>NUCLEOTIDE SEQUENCE [LARGE SCALE GENOMIC DNA]</scope>
    <source>
        <strain evidence="2 4">FDAARGOS_949</strain>
    </source>
</reference>
<evidence type="ECO:0000256" key="1">
    <source>
        <dbReference type="SAM" id="Phobius"/>
    </source>
</evidence>
<dbReference type="RefSeq" id="WP_012734767.1">
    <property type="nucleotide sequence ID" value="NZ_CP021074.1"/>
</dbReference>
<dbReference type="EMBL" id="CP099587">
    <property type="protein sequence ID" value="USS46731.1"/>
    <property type="molecule type" value="Genomic_DNA"/>
</dbReference>
<evidence type="ECO:0000313" key="5">
    <source>
        <dbReference type="Proteomes" id="UP001056386"/>
    </source>
</evidence>
<reference evidence="3" key="2">
    <citation type="submission" date="2022-06" db="EMBL/GenBank/DDBJ databases">
        <title>Draft genome sequence of Burkholderia glumae strain GR20004 isolated from rice panicle showing bacterial panicle blight.</title>
        <authorList>
            <person name="Choi S.Y."/>
            <person name="Lee Y.H."/>
        </authorList>
    </citation>
    <scope>NUCLEOTIDE SEQUENCE</scope>
    <source>
        <strain evidence="3">GR20004</strain>
    </source>
</reference>
<proteinExistence type="predicted"/>
<organism evidence="2 4">
    <name type="scientific">Burkholderia glumae</name>
    <name type="common">Pseudomonas glumae</name>
    <dbReference type="NCBI Taxonomy" id="337"/>
    <lineage>
        <taxon>Bacteria</taxon>
        <taxon>Pseudomonadati</taxon>
        <taxon>Pseudomonadota</taxon>
        <taxon>Betaproteobacteria</taxon>
        <taxon>Burkholderiales</taxon>
        <taxon>Burkholderiaceae</taxon>
        <taxon>Burkholderia</taxon>
    </lineage>
</organism>
<evidence type="ECO:0000313" key="4">
    <source>
        <dbReference type="Proteomes" id="UP000594892"/>
    </source>
</evidence>
<protein>
    <submittedName>
        <fullName evidence="2">Prepilin-type N-terminal cleavage/methylation domain-containing protein</fullName>
    </submittedName>
</protein>
<dbReference type="GeneID" id="45697101"/>
<dbReference type="Gene3D" id="3.30.700.10">
    <property type="entry name" value="Glycoprotein, Type 4 Pilin"/>
    <property type="match status" value="1"/>
</dbReference>
<evidence type="ECO:0000313" key="2">
    <source>
        <dbReference type="EMBL" id="QPQ94368.1"/>
    </source>
</evidence>
<dbReference type="AlphaFoldDB" id="A0AAP9Y550"/>
<keyword evidence="1" id="KW-0472">Membrane</keyword>
<dbReference type="PROSITE" id="PS00409">
    <property type="entry name" value="PROKAR_NTER_METHYL"/>
    <property type="match status" value="1"/>
</dbReference>
<dbReference type="SUPFAM" id="SSF54523">
    <property type="entry name" value="Pili subunits"/>
    <property type="match status" value="1"/>
</dbReference>